<name>A0A9P5JYA7_9AGAM</name>
<dbReference type="AlphaFoldDB" id="A0A9P5JYA7"/>
<sequence length="164" mass="17899">MIVGRDLPQHFPLPAIEPDRRNQAEPQQHPITSLLTAVSKPPMSPVGYNSQLEYADPAITTRKHEDDQRLDLFGTTEAPSAFSPTEGRAQSVNDLDVSVMMTKFYSQVAISPSNPIALLISARSPPCSPVFVDSMVKPPLLMYSYPLSVADSYEIGTNPSKSSP</sequence>
<dbReference type="OrthoDB" id="10620547at2759"/>
<reference evidence="2" key="2">
    <citation type="journal article" date="2020" name="Nat. Commun.">
        <title>Large-scale genome sequencing of mycorrhizal fungi provides insights into the early evolution of symbiotic traits.</title>
        <authorList>
            <person name="Miyauchi S."/>
            <person name="Kiss E."/>
            <person name="Kuo A."/>
            <person name="Drula E."/>
            <person name="Kohler A."/>
            <person name="Sanchez-Garcia M."/>
            <person name="Morin E."/>
            <person name="Andreopoulos B."/>
            <person name="Barry K.W."/>
            <person name="Bonito G."/>
            <person name="Buee M."/>
            <person name="Carver A."/>
            <person name="Chen C."/>
            <person name="Cichocki N."/>
            <person name="Clum A."/>
            <person name="Culley D."/>
            <person name="Crous P.W."/>
            <person name="Fauchery L."/>
            <person name="Girlanda M."/>
            <person name="Hayes R.D."/>
            <person name="Keri Z."/>
            <person name="LaButti K."/>
            <person name="Lipzen A."/>
            <person name="Lombard V."/>
            <person name="Magnuson J."/>
            <person name="Maillard F."/>
            <person name="Murat C."/>
            <person name="Nolan M."/>
            <person name="Ohm R.A."/>
            <person name="Pangilinan J."/>
            <person name="Pereira M.F."/>
            <person name="Perotto S."/>
            <person name="Peter M."/>
            <person name="Pfister S."/>
            <person name="Riley R."/>
            <person name="Sitrit Y."/>
            <person name="Stielow J.B."/>
            <person name="Szollosi G."/>
            <person name="Zifcakova L."/>
            <person name="Stursova M."/>
            <person name="Spatafora J.W."/>
            <person name="Tedersoo L."/>
            <person name="Vaario L.M."/>
            <person name="Yamada A."/>
            <person name="Yan M."/>
            <person name="Wang P."/>
            <person name="Xu J."/>
            <person name="Bruns T."/>
            <person name="Baldrian P."/>
            <person name="Vilgalys R."/>
            <person name="Dunand C."/>
            <person name="Henrissat B."/>
            <person name="Grigoriev I.V."/>
            <person name="Hibbett D."/>
            <person name="Nagy L.G."/>
            <person name="Martin F.M."/>
        </authorList>
    </citation>
    <scope>NUCLEOTIDE SEQUENCE</scope>
    <source>
        <strain evidence="2">Prilba</strain>
    </source>
</reference>
<reference evidence="2" key="1">
    <citation type="submission" date="2019-10" db="EMBL/GenBank/DDBJ databases">
        <authorList>
            <consortium name="DOE Joint Genome Institute"/>
            <person name="Kuo A."/>
            <person name="Miyauchi S."/>
            <person name="Kiss E."/>
            <person name="Drula E."/>
            <person name="Kohler A."/>
            <person name="Sanchez-Garcia M."/>
            <person name="Andreopoulos B."/>
            <person name="Barry K.W."/>
            <person name="Bonito G."/>
            <person name="Buee M."/>
            <person name="Carver A."/>
            <person name="Chen C."/>
            <person name="Cichocki N."/>
            <person name="Clum A."/>
            <person name="Culley D."/>
            <person name="Crous P.W."/>
            <person name="Fauchery L."/>
            <person name="Girlanda M."/>
            <person name="Hayes R."/>
            <person name="Keri Z."/>
            <person name="LaButti K."/>
            <person name="Lipzen A."/>
            <person name="Lombard V."/>
            <person name="Magnuson J."/>
            <person name="Maillard F."/>
            <person name="Morin E."/>
            <person name="Murat C."/>
            <person name="Nolan M."/>
            <person name="Ohm R."/>
            <person name="Pangilinan J."/>
            <person name="Pereira M."/>
            <person name="Perotto S."/>
            <person name="Peter M."/>
            <person name="Riley R."/>
            <person name="Sitrit Y."/>
            <person name="Stielow B."/>
            <person name="Szollosi G."/>
            <person name="Zifcakova L."/>
            <person name="Stursova M."/>
            <person name="Spatafora J.W."/>
            <person name="Tedersoo L."/>
            <person name="Vaario L.-M."/>
            <person name="Yamada A."/>
            <person name="Yan M."/>
            <person name="Wang P."/>
            <person name="Xu J."/>
            <person name="Bruns T."/>
            <person name="Baldrian P."/>
            <person name="Vilgalys R."/>
            <person name="Henrissat B."/>
            <person name="Grigoriev I.V."/>
            <person name="Hibbett D."/>
            <person name="Nagy L.G."/>
            <person name="Martin F.M."/>
        </authorList>
    </citation>
    <scope>NUCLEOTIDE SEQUENCE</scope>
    <source>
        <strain evidence="2">Prilba</strain>
    </source>
</reference>
<comment type="caution">
    <text evidence="2">The sequence shown here is derived from an EMBL/GenBank/DDBJ whole genome shotgun (WGS) entry which is preliminary data.</text>
</comment>
<evidence type="ECO:0000313" key="3">
    <source>
        <dbReference type="Proteomes" id="UP000759537"/>
    </source>
</evidence>
<accession>A0A9P5JYA7</accession>
<evidence type="ECO:0000256" key="1">
    <source>
        <dbReference type="SAM" id="MobiDB-lite"/>
    </source>
</evidence>
<dbReference type="EMBL" id="WHVB01000022">
    <property type="protein sequence ID" value="KAF8471593.1"/>
    <property type="molecule type" value="Genomic_DNA"/>
</dbReference>
<gene>
    <name evidence="2" type="ORF">DFH94DRAFT_197069</name>
</gene>
<evidence type="ECO:0000313" key="2">
    <source>
        <dbReference type="EMBL" id="KAF8471593.1"/>
    </source>
</evidence>
<protein>
    <submittedName>
        <fullName evidence="2">Uncharacterized protein</fullName>
    </submittedName>
</protein>
<dbReference type="Proteomes" id="UP000759537">
    <property type="component" value="Unassembled WGS sequence"/>
</dbReference>
<organism evidence="2 3">
    <name type="scientific">Russula ochroleuca</name>
    <dbReference type="NCBI Taxonomy" id="152965"/>
    <lineage>
        <taxon>Eukaryota</taxon>
        <taxon>Fungi</taxon>
        <taxon>Dikarya</taxon>
        <taxon>Basidiomycota</taxon>
        <taxon>Agaricomycotina</taxon>
        <taxon>Agaricomycetes</taxon>
        <taxon>Russulales</taxon>
        <taxon>Russulaceae</taxon>
        <taxon>Russula</taxon>
    </lineage>
</organism>
<feature type="region of interest" description="Disordered" evidence="1">
    <location>
        <begin position="1"/>
        <end position="30"/>
    </location>
</feature>
<proteinExistence type="predicted"/>
<keyword evidence="3" id="KW-1185">Reference proteome</keyword>